<gene>
    <name evidence="1" type="ORF">CLUMA_CG001515</name>
</gene>
<sequence>MNKSVIELNSSRSRSRDKIGRIEVEELECNQITTSDIVITTIESKRDLESFTTISTTMKTLKSLSSTS</sequence>
<evidence type="ECO:0000313" key="1">
    <source>
        <dbReference type="EMBL" id="CRK87725.1"/>
    </source>
</evidence>
<accession>A0A1J1HI86</accession>
<protein>
    <submittedName>
        <fullName evidence="1">CLUMA_CG001515, isoform A</fullName>
    </submittedName>
</protein>
<evidence type="ECO:0000313" key="2">
    <source>
        <dbReference type="Proteomes" id="UP000183832"/>
    </source>
</evidence>
<dbReference type="Proteomes" id="UP000183832">
    <property type="component" value="Unassembled WGS sequence"/>
</dbReference>
<keyword evidence="2" id="KW-1185">Reference proteome</keyword>
<name>A0A1J1HI86_9DIPT</name>
<dbReference type="AlphaFoldDB" id="A0A1J1HI86"/>
<proteinExistence type="predicted"/>
<organism evidence="1 2">
    <name type="scientific">Clunio marinus</name>
    <dbReference type="NCBI Taxonomy" id="568069"/>
    <lineage>
        <taxon>Eukaryota</taxon>
        <taxon>Metazoa</taxon>
        <taxon>Ecdysozoa</taxon>
        <taxon>Arthropoda</taxon>
        <taxon>Hexapoda</taxon>
        <taxon>Insecta</taxon>
        <taxon>Pterygota</taxon>
        <taxon>Neoptera</taxon>
        <taxon>Endopterygota</taxon>
        <taxon>Diptera</taxon>
        <taxon>Nematocera</taxon>
        <taxon>Chironomoidea</taxon>
        <taxon>Chironomidae</taxon>
        <taxon>Clunio</taxon>
    </lineage>
</organism>
<reference evidence="1 2" key="1">
    <citation type="submission" date="2015-04" db="EMBL/GenBank/DDBJ databases">
        <authorList>
            <person name="Syromyatnikov M.Y."/>
            <person name="Popov V.N."/>
        </authorList>
    </citation>
    <scope>NUCLEOTIDE SEQUENCE [LARGE SCALE GENOMIC DNA]</scope>
</reference>
<dbReference type="EMBL" id="CVRI01000004">
    <property type="protein sequence ID" value="CRK87725.1"/>
    <property type="molecule type" value="Genomic_DNA"/>
</dbReference>